<organism evidence="1 2">
    <name type="scientific">Methylobacterium aerolatum</name>
    <dbReference type="NCBI Taxonomy" id="418708"/>
    <lineage>
        <taxon>Bacteria</taxon>
        <taxon>Pseudomonadati</taxon>
        <taxon>Pseudomonadota</taxon>
        <taxon>Alphaproteobacteria</taxon>
        <taxon>Hyphomicrobiales</taxon>
        <taxon>Methylobacteriaceae</taxon>
        <taxon>Methylobacterium</taxon>
    </lineage>
</organism>
<evidence type="ECO:0000313" key="1">
    <source>
        <dbReference type="EMBL" id="MDQ0446573.1"/>
    </source>
</evidence>
<proteinExistence type="predicted"/>
<reference evidence="1 2" key="1">
    <citation type="submission" date="2023-07" db="EMBL/GenBank/DDBJ databases">
        <title>Genomic Encyclopedia of Type Strains, Phase IV (KMG-IV): sequencing the most valuable type-strain genomes for metagenomic binning, comparative biology and taxonomic classification.</title>
        <authorList>
            <person name="Goeker M."/>
        </authorList>
    </citation>
    <scope>NUCLEOTIDE SEQUENCE [LARGE SCALE GENOMIC DNA]</scope>
    <source>
        <strain evidence="1 2">DSM 19013</strain>
    </source>
</reference>
<accession>A0ABU0HW54</accession>
<dbReference type="Proteomes" id="UP001231124">
    <property type="component" value="Unassembled WGS sequence"/>
</dbReference>
<dbReference type="EMBL" id="JAUSVP010000002">
    <property type="protein sequence ID" value="MDQ0446573.1"/>
    <property type="molecule type" value="Genomic_DNA"/>
</dbReference>
<protein>
    <submittedName>
        <fullName evidence="1">Uncharacterized protein</fullName>
    </submittedName>
</protein>
<evidence type="ECO:0000313" key="2">
    <source>
        <dbReference type="Proteomes" id="UP001231124"/>
    </source>
</evidence>
<name>A0ABU0HW54_9HYPH</name>
<keyword evidence="2" id="KW-1185">Reference proteome</keyword>
<comment type="caution">
    <text evidence="1">The sequence shown here is derived from an EMBL/GenBank/DDBJ whole genome shotgun (WGS) entry which is preliminary data.</text>
</comment>
<sequence length="62" mass="6695">MVTDHPLAFLLTVMVSIGMPITRITSSPIDLLTLAGATADQVRRKPRGRGLRAGEVPEAWPL</sequence>
<gene>
    <name evidence="1" type="ORF">QO012_001062</name>
</gene>